<organism evidence="8 9">
    <name type="scientific">Mycobacterium helveticum</name>
    <dbReference type="NCBI Taxonomy" id="2592811"/>
    <lineage>
        <taxon>Bacteria</taxon>
        <taxon>Bacillati</taxon>
        <taxon>Actinomycetota</taxon>
        <taxon>Actinomycetes</taxon>
        <taxon>Mycobacteriales</taxon>
        <taxon>Mycobacteriaceae</taxon>
        <taxon>Mycobacterium</taxon>
    </lineage>
</organism>
<evidence type="ECO:0000313" key="8">
    <source>
        <dbReference type="EMBL" id="TVS92527.1"/>
    </source>
</evidence>
<evidence type="ECO:0000256" key="3">
    <source>
        <dbReference type="ARBA" id="ARBA00022475"/>
    </source>
</evidence>
<keyword evidence="6 7" id="KW-0472">Membrane</keyword>
<dbReference type="Pfam" id="PF07681">
    <property type="entry name" value="DoxX"/>
    <property type="match status" value="1"/>
</dbReference>
<comment type="caution">
    <text evidence="8">The sequence shown here is derived from an EMBL/GenBank/DDBJ whole genome shotgun (WGS) entry which is preliminary data.</text>
</comment>
<keyword evidence="9" id="KW-1185">Reference proteome</keyword>
<evidence type="ECO:0000256" key="4">
    <source>
        <dbReference type="ARBA" id="ARBA00022692"/>
    </source>
</evidence>
<feature type="transmembrane region" description="Helical" evidence="7">
    <location>
        <begin position="94"/>
        <end position="112"/>
    </location>
</feature>
<feature type="transmembrane region" description="Helical" evidence="7">
    <location>
        <begin position="67"/>
        <end position="87"/>
    </location>
</feature>
<keyword evidence="4 7" id="KW-0812">Transmembrane</keyword>
<keyword evidence="5 7" id="KW-1133">Transmembrane helix</keyword>
<name>A0A557Y1R1_9MYCO</name>
<comment type="subcellular location">
    <subcellularLocation>
        <location evidence="1">Cell membrane</location>
        <topology evidence="1">Multi-pass membrane protein</topology>
    </subcellularLocation>
</comment>
<dbReference type="PANTHER" id="PTHR33452">
    <property type="entry name" value="OXIDOREDUCTASE CATD-RELATED"/>
    <property type="match status" value="1"/>
</dbReference>
<keyword evidence="3" id="KW-1003">Cell membrane</keyword>
<feature type="transmembrane region" description="Helical" evidence="7">
    <location>
        <begin position="25"/>
        <end position="47"/>
    </location>
</feature>
<protein>
    <submittedName>
        <fullName evidence="8">DoxX family protein</fullName>
    </submittedName>
</protein>
<evidence type="ECO:0000313" key="9">
    <source>
        <dbReference type="Proteomes" id="UP000320513"/>
    </source>
</evidence>
<evidence type="ECO:0000256" key="1">
    <source>
        <dbReference type="ARBA" id="ARBA00004651"/>
    </source>
</evidence>
<accession>A0A557Y1R1</accession>
<evidence type="ECO:0000256" key="5">
    <source>
        <dbReference type="ARBA" id="ARBA00022989"/>
    </source>
</evidence>
<dbReference type="PANTHER" id="PTHR33452:SF1">
    <property type="entry name" value="INNER MEMBRANE PROTEIN YPHA-RELATED"/>
    <property type="match status" value="1"/>
</dbReference>
<sequence length="171" mass="18147">MIRRSPARYHSAYGRLADSLHKFDWLANLFLRLSIGFMFFSGAVGKLGDLGKFTAMFNGLGIPGAPVAAPAVAIIELVGGVALMLGLATRAMSLLLALDMVGALLTDIGPGLAEKYASVWSFLSNLFYSSEWLLAGMLLFLVCVGAGSASLDARIDRRLASSERATDSNSL</sequence>
<evidence type="ECO:0000256" key="2">
    <source>
        <dbReference type="ARBA" id="ARBA00006679"/>
    </source>
</evidence>
<proteinExistence type="inferred from homology"/>
<dbReference type="EMBL" id="VMQU01000001">
    <property type="protein sequence ID" value="TVS92527.1"/>
    <property type="molecule type" value="Genomic_DNA"/>
</dbReference>
<dbReference type="InterPro" id="IPR032808">
    <property type="entry name" value="DoxX"/>
</dbReference>
<dbReference type="Proteomes" id="UP000320513">
    <property type="component" value="Unassembled WGS sequence"/>
</dbReference>
<dbReference type="AlphaFoldDB" id="A0A557Y1R1"/>
<reference evidence="8 9" key="1">
    <citation type="submission" date="2019-07" db="EMBL/GenBank/DDBJ databases">
        <title>New Mycobacterium species.</title>
        <authorList>
            <person name="Tortoli E."/>
            <person name="Ghielmetti G."/>
            <person name="Friedel U."/>
            <person name="Trovato A."/>
        </authorList>
    </citation>
    <scope>NUCLEOTIDE SEQUENCE [LARGE SCALE GENOMIC DNA]</scope>
    <source>
        <strain evidence="8 9">16-83</strain>
    </source>
</reference>
<evidence type="ECO:0000256" key="7">
    <source>
        <dbReference type="SAM" id="Phobius"/>
    </source>
</evidence>
<comment type="similarity">
    <text evidence="2">Belongs to the DoxX family.</text>
</comment>
<gene>
    <name evidence="8" type="ORF">FPZ47_00415</name>
</gene>
<dbReference type="InterPro" id="IPR051907">
    <property type="entry name" value="DoxX-like_oxidoreductase"/>
</dbReference>
<evidence type="ECO:0000256" key="6">
    <source>
        <dbReference type="ARBA" id="ARBA00023136"/>
    </source>
</evidence>
<dbReference type="OrthoDB" id="4752607at2"/>
<dbReference type="GO" id="GO:0005886">
    <property type="term" value="C:plasma membrane"/>
    <property type="evidence" value="ECO:0007669"/>
    <property type="project" value="UniProtKB-SubCell"/>
</dbReference>
<feature type="transmembrane region" description="Helical" evidence="7">
    <location>
        <begin position="132"/>
        <end position="151"/>
    </location>
</feature>